<reference evidence="2 3" key="1">
    <citation type="journal article" date="2021" name="Nat. Plants">
        <title>The Taxus genome provides insights into paclitaxel biosynthesis.</title>
        <authorList>
            <person name="Xiong X."/>
            <person name="Gou J."/>
            <person name="Liao Q."/>
            <person name="Li Y."/>
            <person name="Zhou Q."/>
            <person name="Bi G."/>
            <person name="Li C."/>
            <person name="Du R."/>
            <person name="Wang X."/>
            <person name="Sun T."/>
            <person name="Guo L."/>
            <person name="Liang H."/>
            <person name="Lu P."/>
            <person name="Wu Y."/>
            <person name="Zhang Z."/>
            <person name="Ro D.K."/>
            <person name="Shang Y."/>
            <person name="Huang S."/>
            <person name="Yan J."/>
        </authorList>
    </citation>
    <scope>NUCLEOTIDE SEQUENCE [LARGE SCALE GENOMIC DNA]</scope>
    <source>
        <strain evidence="2">Ta-2019</strain>
    </source>
</reference>
<proteinExistence type="predicted"/>
<comment type="caution">
    <text evidence="2">The sequence shown here is derived from an EMBL/GenBank/DDBJ whole genome shotgun (WGS) entry which is preliminary data.</text>
</comment>
<dbReference type="AlphaFoldDB" id="A0AA38LLI4"/>
<evidence type="ECO:0000256" key="1">
    <source>
        <dbReference type="SAM" id="MobiDB-lite"/>
    </source>
</evidence>
<feature type="compositionally biased region" description="Low complexity" evidence="1">
    <location>
        <begin position="7"/>
        <end position="23"/>
    </location>
</feature>
<accession>A0AA38LLI4</accession>
<sequence length="190" mass="20756">KTQQTQSKGSLRGSRSKSASRNSKSQDMEKGSSSSGNSKWSAKTQYSVKGPARNSAPDQTERTPIICYVCGKNHKAIFCPERQRVSAVDGAESDRSTPPQELGASRLLNALDEVEIMPTTAVNNTRLIRKSQLAAVTQSPVSMHTESSVHLAEAMVDQLKEGLTQDPQAAELVRQIREGRTRKFSIRDGL</sequence>
<keyword evidence="3" id="KW-1185">Reference proteome</keyword>
<feature type="compositionally biased region" description="Low complexity" evidence="1">
    <location>
        <begin position="31"/>
        <end position="41"/>
    </location>
</feature>
<dbReference type="EMBL" id="JAHRHJ020000001">
    <property type="protein sequence ID" value="KAH9328296.1"/>
    <property type="molecule type" value="Genomic_DNA"/>
</dbReference>
<organism evidence="2 3">
    <name type="scientific">Taxus chinensis</name>
    <name type="common">Chinese yew</name>
    <name type="synonym">Taxus wallichiana var. chinensis</name>
    <dbReference type="NCBI Taxonomy" id="29808"/>
    <lineage>
        <taxon>Eukaryota</taxon>
        <taxon>Viridiplantae</taxon>
        <taxon>Streptophyta</taxon>
        <taxon>Embryophyta</taxon>
        <taxon>Tracheophyta</taxon>
        <taxon>Spermatophyta</taxon>
        <taxon>Pinopsida</taxon>
        <taxon>Pinidae</taxon>
        <taxon>Conifers II</taxon>
        <taxon>Cupressales</taxon>
        <taxon>Taxaceae</taxon>
        <taxon>Taxus</taxon>
    </lineage>
</organism>
<name>A0AA38LLI4_TAXCH</name>
<feature type="non-terminal residue" evidence="2">
    <location>
        <position position="1"/>
    </location>
</feature>
<evidence type="ECO:0000313" key="3">
    <source>
        <dbReference type="Proteomes" id="UP000824469"/>
    </source>
</evidence>
<dbReference type="Proteomes" id="UP000824469">
    <property type="component" value="Unassembled WGS sequence"/>
</dbReference>
<protein>
    <submittedName>
        <fullName evidence="2">Uncharacterized protein</fullName>
    </submittedName>
</protein>
<feature type="non-terminal residue" evidence="2">
    <location>
        <position position="190"/>
    </location>
</feature>
<evidence type="ECO:0000313" key="2">
    <source>
        <dbReference type="EMBL" id="KAH9328296.1"/>
    </source>
</evidence>
<feature type="region of interest" description="Disordered" evidence="1">
    <location>
        <begin position="1"/>
        <end position="59"/>
    </location>
</feature>
<gene>
    <name evidence="2" type="ORF">KI387_000404</name>
</gene>